<reference evidence="1" key="3">
    <citation type="submission" date="2025-09" db="UniProtKB">
        <authorList>
            <consortium name="Ensembl"/>
        </authorList>
    </citation>
    <scope>IDENTIFICATION</scope>
</reference>
<evidence type="ECO:0000313" key="1">
    <source>
        <dbReference type="Ensembl" id="ENSCSAP00000014510.1"/>
    </source>
</evidence>
<dbReference type="EMBL" id="AQIB01023718">
    <property type="status" value="NOT_ANNOTATED_CDS"/>
    <property type="molecule type" value="Genomic_DNA"/>
</dbReference>
<reference evidence="1 2" key="1">
    <citation type="submission" date="2014-03" db="EMBL/GenBank/DDBJ databases">
        <authorList>
            <person name="Warren W."/>
            <person name="Wilson R.K."/>
        </authorList>
    </citation>
    <scope>NUCLEOTIDE SEQUENCE</scope>
</reference>
<accession>A0A0D9S0X1</accession>
<organism evidence="1 2">
    <name type="scientific">Chlorocebus sabaeus</name>
    <name type="common">Green monkey</name>
    <name type="synonym">Simia sabaea</name>
    <dbReference type="NCBI Taxonomy" id="60711"/>
    <lineage>
        <taxon>Eukaryota</taxon>
        <taxon>Metazoa</taxon>
        <taxon>Chordata</taxon>
        <taxon>Craniata</taxon>
        <taxon>Vertebrata</taxon>
        <taxon>Euteleostomi</taxon>
        <taxon>Mammalia</taxon>
        <taxon>Eutheria</taxon>
        <taxon>Euarchontoglires</taxon>
        <taxon>Primates</taxon>
        <taxon>Haplorrhini</taxon>
        <taxon>Catarrhini</taxon>
        <taxon>Cercopithecidae</taxon>
        <taxon>Cercopithecinae</taxon>
        <taxon>Chlorocebus</taxon>
    </lineage>
</organism>
<dbReference type="AlphaFoldDB" id="A0A0D9S0X1"/>
<protein>
    <submittedName>
        <fullName evidence="1">Uncharacterized protein</fullName>
    </submittedName>
</protein>
<dbReference type="Bgee" id="ENSCSAG00000003543">
    <property type="expression patterns" value="Expressed in blood and 1 other cell type or tissue"/>
</dbReference>
<reference evidence="1" key="2">
    <citation type="submission" date="2025-08" db="UniProtKB">
        <authorList>
            <consortium name="Ensembl"/>
        </authorList>
    </citation>
    <scope>IDENTIFICATION</scope>
</reference>
<keyword evidence="2" id="KW-1185">Reference proteome</keyword>
<dbReference type="Ensembl" id="ENSCSAT00000001569.1">
    <property type="protein sequence ID" value="ENSCSAP00000014510.1"/>
    <property type="gene ID" value="ENSCSAG00000003543.1"/>
</dbReference>
<dbReference type="Proteomes" id="UP000029965">
    <property type="component" value="Chromosome 11"/>
</dbReference>
<dbReference type="eggNOG" id="ENOG502TF0N">
    <property type="taxonomic scope" value="Eukaryota"/>
</dbReference>
<evidence type="ECO:0000313" key="2">
    <source>
        <dbReference type="Proteomes" id="UP000029965"/>
    </source>
</evidence>
<sequence length="75" mass="8768">MAAGGKGGGLQSVFFFPFLSSCKQCKAFSLRGGFHLRKLRHWKMKATEVESDGRDISRKMHYNFKSKLYKFFFFF</sequence>
<dbReference type="PROSITE" id="PS51257">
    <property type="entry name" value="PROKAR_LIPOPROTEIN"/>
    <property type="match status" value="1"/>
</dbReference>
<name>A0A0D9S0X1_CHLSB</name>
<proteinExistence type="predicted"/>